<reference evidence="2 3" key="1">
    <citation type="submission" date="2016-11" db="EMBL/GenBank/DDBJ databases">
        <authorList>
            <person name="Jaros S."/>
            <person name="Januszkiewicz K."/>
            <person name="Wedrychowicz H."/>
        </authorList>
    </citation>
    <scope>NUCLEOTIDE SEQUENCE [LARGE SCALE GENOMIC DNA]</scope>
    <source>
        <strain evidence="2 3">DSM 9297</strain>
    </source>
</reference>
<proteinExistence type="predicted"/>
<keyword evidence="1" id="KW-0472">Membrane</keyword>
<accession>A0A1M5MLN1</accession>
<dbReference type="Proteomes" id="UP000184357">
    <property type="component" value="Unassembled WGS sequence"/>
</dbReference>
<dbReference type="STRING" id="43928.SAMN05443636_1056"/>
<organism evidence="2 3">
    <name type="scientific">Halobaculum gomorrense</name>
    <dbReference type="NCBI Taxonomy" id="43928"/>
    <lineage>
        <taxon>Archaea</taxon>
        <taxon>Methanobacteriati</taxon>
        <taxon>Methanobacteriota</taxon>
        <taxon>Stenosarchaea group</taxon>
        <taxon>Halobacteria</taxon>
        <taxon>Halobacteriales</taxon>
        <taxon>Haloferacaceae</taxon>
        <taxon>Halobaculum</taxon>
    </lineage>
</organism>
<dbReference type="OrthoDB" id="221204at2157"/>
<evidence type="ECO:0000313" key="3">
    <source>
        <dbReference type="Proteomes" id="UP000184357"/>
    </source>
</evidence>
<sequence length="160" mass="16070">MSDGFLSTFLNTTDSGGKYTVVNAANPVNWTRTAQAIVLSIVGGVYAGVTTVIDSIGDAEVRLIEAATSFIGSVSLVSGSGPIVEGPGGVTTDLGATVASEGLLGALFGPLLEAFTGAWSYNVAQFGVFALPINVGLTLVLVYIVAVGSKKAGERLLGGS</sequence>
<dbReference type="EMBL" id="FQWV01000002">
    <property type="protein sequence ID" value="SHG78156.1"/>
    <property type="molecule type" value="Genomic_DNA"/>
</dbReference>
<name>A0A1M5MLN1_9EURY</name>
<gene>
    <name evidence="2" type="ORF">SAMN05443636_1056</name>
</gene>
<evidence type="ECO:0000313" key="2">
    <source>
        <dbReference type="EMBL" id="SHG78156.1"/>
    </source>
</evidence>
<protein>
    <submittedName>
        <fullName evidence="2">Uncharacterized protein</fullName>
    </submittedName>
</protein>
<keyword evidence="1" id="KW-1133">Transmembrane helix</keyword>
<evidence type="ECO:0000256" key="1">
    <source>
        <dbReference type="SAM" id="Phobius"/>
    </source>
</evidence>
<feature type="transmembrane region" description="Helical" evidence="1">
    <location>
        <begin position="123"/>
        <end position="146"/>
    </location>
</feature>
<keyword evidence="3" id="KW-1185">Reference proteome</keyword>
<keyword evidence="1" id="KW-0812">Transmembrane</keyword>
<dbReference type="AlphaFoldDB" id="A0A1M5MLN1"/>
<dbReference type="RefSeq" id="WP_073307339.1">
    <property type="nucleotide sequence ID" value="NZ_FQWV01000002.1"/>
</dbReference>